<dbReference type="InterPro" id="IPR004307">
    <property type="entry name" value="TspO_MBR"/>
</dbReference>
<evidence type="ECO:0000256" key="3">
    <source>
        <dbReference type="ARBA" id="ARBA00022692"/>
    </source>
</evidence>
<accession>A0A9D1IBW3</accession>
<dbReference type="EMBL" id="DVMU01000172">
    <property type="protein sequence ID" value="HIU34403.1"/>
    <property type="molecule type" value="Genomic_DNA"/>
</dbReference>
<feature type="transmembrane region" description="Helical" evidence="6">
    <location>
        <begin position="137"/>
        <end position="156"/>
    </location>
</feature>
<feature type="transmembrane region" description="Helical" evidence="6">
    <location>
        <begin position="107"/>
        <end position="125"/>
    </location>
</feature>
<dbReference type="FunFam" id="1.20.1260.100:FF:000001">
    <property type="entry name" value="translocator protein 2"/>
    <property type="match status" value="1"/>
</dbReference>
<dbReference type="PANTHER" id="PTHR10057">
    <property type="entry name" value="PERIPHERAL-TYPE BENZODIAZEPINE RECEPTOR"/>
    <property type="match status" value="1"/>
</dbReference>
<dbReference type="PANTHER" id="PTHR10057:SF0">
    <property type="entry name" value="TRANSLOCATOR PROTEIN"/>
    <property type="match status" value="1"/>
</dbReference>
<evidence type="ECO:0000313" key="8">
    <source>
        <dbReference type="Proteomes" id="UP000824072"/>
    </source>
</evidence>
<keyword evidence="5 6" id="KW-0472">Membrane</keyword>
<dbReference type="CDD" id="cd15904">
    <property type="entry name" value="TSPO_MBR"/>
    <property type="match status" value="1"/>
</dbReference>
<name>A0A9D1IBW3_9FIRM</name>
<reference evidence="7" key="2">
    <citation type="journal article" date="2021" name="PeerJ">
        <title>Extensive microbial diversity within the chicken gut microbiome revealed by metagenomics and culture.</title>
        <authorList>
            <person name="Gilroy R."/>
            <person name="Ravi A."/>
            <person name="Getino M."/>
            <person name="Pursley I."/>
            <person name="Horton D.L."/>
            <person name="Alikhan N.F."/>
            <person name="Baker D."/>
            <person name="Gharbi K."/>
            <person name="Hall N."/>
            <person name="Watson M."/>
            <person name="Adriaenssens E.M."/>
            <person name="Foster-Nyarko E."/>
            <person name="Jarju S."/>
            <person name="Secka A."/>
            <person name="Antonio M."/>
            <person name="Oren A."/>
            <person name="Chaudhuri R.R."/>
            <person name="La Ragione R."/>
            <person name="Hildebrand F."/>
            <person name="Pallen M.J."/>
        </authorList>
    </citation>
    <scope>NUCLEOTIDE SEQUENCE</scope>
    <source>
        <strain evidence="7">ChiHcec3-11533</strain>
    </source>
</reference>
<sequence>MHKSAWKLYVFWILCIEALGALSGFLSRDGVKIYNASIAKPLLSPPSIVFPIVWGILFLLLGVSCARIYLAPASGARARSLLAFSIQMALNFFWSILFFNLQNFGFAFFWLLALWGCILWMILSFRKVDLPAAWMQAPYFLWATFAGYLNFGVWMLN</sequence>
<gene>
    <name evidence="7" type="ORF">IAB02_07550</name>
</gene>
<proteinExistence type="inferred from homology"/>
<dbReference type="GO" id="GO:0033013">
    <property type="term" value="P:tetrapyrrole metabolic process"/>
    <property type="evidence" value="ECO:0007669"/>
    <property type="project" value="UniProtKB-ARBA"/>
</dbReference>
<protein>
    <submittedName>
        <fullName evidence="7">Tryptophan-rich sensory protein</fullName>
    </submittedName>
</protein>
<comment type="caution">
    <text evidence="7">The sequence shown here is derived from an EMBL/GenBank/DDBJ whole genome shotgun (WGS) entry which is preliminary data.</text>
</comment>
<evidence type="ECO:0000256" key="5">
    <source>
        <dbReference type="ARBA" id="ARBA00023136"/>
    </source>
</evidence>
<keyword evidence="4 6" id="KW-1133">Transmembrane helix</keyword>
<keyword evidence="3 6" id="KW-0812">Transmembrane</keyword>
<feature type="transmembrane region" description="Helical" evidence="6">
    <location>
        <begin position="81"/>
        <end position="101"/>
    </location>
</feature>
<reference evidence="7" key="1">
    <citation type="submission" date="2020-10" db="EMBL/GenBank/DDBJ databases">
        <authorList>
            <person name="Gilroy R."/>
        </authorList>
    </citation>
    <scope>NUCLEOTIDE SEQUENCE</scope>
    <source>
        <strain evidence="7">ChiHcec3-11533</strain>
    </source>
</reference>
<dbReference type="PIRSF" id="PIRSF005859">
    <property type="entry name" value="PBR"/>
    <property type="match status" value="1"/>
</dbReference>
<evidence type="ECO:0000256" key="6">
    <source>
        <dbReference type="SAM" id="Phobius"/>
    </source>
</evidence>
<evidence type="ECO:0000256" key="4">
    <source>
        <dbReference type="ARBA" id="ARBA00022989"/>
    </source>
</evidence>
<organism evidence="7 8">
    <name type="scientific">Candidatus Pullichristensenella excrementigallinarum</name>
    <dbReference type="NCBI Taxonomy" id="2840907"/>
    <lineage>
        <taxon>Bacteria</taxon>
        <taxon>Bacillati</taxon>
        <taxon>Bacillota</taxon>
        <taxon>Clostridia</taxon>
        <taxon>Candidatus Pullichristensenella</taxon>
    </lineage>
</organism>
<dbReference type="Proteomes" id="UP000824072">
    <property type="component" value="Unassembled WGS sequence"/>
</dbReference>
<feature type="transmembrane region" description="Helical" evidence="6">
    <location>
        <begin position="9"/>
        <end position="28"/>
    </location>
</feature>
<comment type="subcellular location">
    <subcellularLocation>
        <location evidence="1">Membrane</location>
        <topology evidence="1">Multi-pass membrane protein</topology>
    </subcellularLocation>
</comment>
<evidence type="ECO:0000256" key="1">
    <source>
        <dbReference type="ARBA" id="ARBA00004141"/>
    </source>
</evidence>
<feature type="transmembrane region" description="Helical" evidence="6">
    <location>
        <begin position="48"/>
        <end position="69"/>
    </location>
</feature>
<dbReference type="GO" id="GO:0016020">
    <property type="term" value="C:membrane"/>
    <property type="evidence" value="ECO:0007669"/>
    <property type="project" value="UniProtKB-SubCell"/>
</dbReference>
<dbReference type="AlphaFoldDB" id="A0A9D1IBW3"/>
<evidence type="ECO:0000256" key="2">
    <source>
        <dbReference type="ARBA" id="ARBA00007524"/>
    </source>
</evidence>
<dbReference type="Pfam" id="PF03073">
    <property type="entry name" value="TspO_MBR"/>
    <property type="match status" value="1"/>
</dbReference>
<dbReference type="InterPro" id="IPR038330">
    <property type="entry name" value="TspO/MBR-related_sf"/>
</dbReference>
<evidence type="ECO:0000313" key="7">
    <source>
        <dbReference type="EMBL" id="HIU34403.1"/>
    </source>
</evidence>
<comment type="similarity">
    <text evidence="2">Belongs to the TspO/BZRP family.</text>
</comment>
<dbReference type="Gene3D" id="1.20.1260.100">
    <property type="entry name" value="TspO/MBR protein"/>
    <property type="match status" value="1"/>
</dbReference>